<dbReference type="PIRSF" id="PIRSF030066">
    <property type="entry name" value="UCP030066"/>
    <property type="match status" value="1"/>
</dbReference>
<evidence type="ECO:0000256" key="5">
    <source>
        <dbReference type="SAM" id="Phobius"/>
    </source>
</evidence>
<feature type="transmembrane region" description="Helical" evidence="5">
    <location>
        <begin position="97"/>
        <end position="115"/>
    </location>
</feature>
<evidence type="ECO:0000256" key="1">
    <source>
        <dbReference type="ARBA" id="ARBA00004141"/>
    </source>
</evidence>
<dbReference type="InterPro" id="IPR016944">
    <property type="entry name" value="UCP030066"/>
</dbReference>
<comment type="subcellular location">
    <subcellularLocation>
        <location evidence="1">Membrane</location>
        <topology evidence="1">Multi-pass membrane protein</topology>
    </subcellularLocation>
</comment>
<evidence type="ECO:0000256" key="3">
    <source>
        <dbReference type="ARBA" id="ARBA00022989"/>
    </source>
</evidence>
<evidence type="ECO:0000313" key="7">
    <source>
        <dbReference type="Proteomes" id="UP000219559"/>
    </source>
</evidence>
<dbReference type="RefSeq" id="WP_097442133.1">
    <property type="nucleotide sequence ID" value="NZ_NBWU01000001.1"/>
</dbReference>
<dbReference type="AlphaFoldDB" id="A0A2A4GFV4"/>
<comment type="caution">
    <text evidence="6">The sequence shown here is derived from an EMBL/GenBank/DDBJ whole genome shotgun (WGS) entry which is preliminary data.</text>
</comment>
<feature type="transmembrane region" description="Helical" evidence="5">
    <location>
        <begin position="72"/>
        <end position="91"/>
    </location>
</feature>
<keyword evidence="4 5" id="KW-0472">Membrane</keyword>
<feature type="transmembrane region" description="Helical" evidence="5">
    <location>
        <begin position="7"/>
        <end position="27"/>
    </location>
</feature>
<dbReference type="Pfam" id="PF13564">
    <property type="entry name" value="DoxX_2"/>
    <property type="match status" value="1"/>
</dbReference>
<feature type="transmembrane region" description="Helical" evidence="5">
    <location>
        <begin position="47"/>
        <end position="65"/>
    </location>
</feature>
<name>A0A2A4GFV4_9FLAO</name>
<reference evidence="6 7" key="1">
    <citation type="submission" date="2017-04" db="EMBL/GenBank/DDBJ databases">
        <title>A new member of the family Flavobacteriaceae isolated from ascidians.</title>
        <authorList>
            <person name="Chen L."/>
        </authorList>
    </citation>
    <scope>NUCLEOTIDE SEQUENCE [LARGE SCALE GENOMIC DNA]</scope>
    <source>
        <strain evidence="6 7">HQA918</strain>
    </source>
</reference>
<evidence type="ECO:0000256" key="2">
    <source>
        <dbReference type="ARBA" id="ARBA00022692"/>
    </source>
</evidence>
<dbReference type="Proteomes" id="UP000219559">
    <property type="component" value="Unassembled WGS sequence"/>
</dbReference>
<accession>A0A2A4GFV4</accession>
<proteinExistence type="predicted"/>
<keyword evidence="3 5" id="KW-1133">Transmembrane helix</keyword>
<organism evidence="6 7">
    <name type="scientific">Sediminicola luteus</name>
    <dbReference type="NCBI Taxonomy" id="319238"/>
    <lineage>
        <taxon>Bacteria</taxon>
        <taxon>Pseudomonadati</taxon>
        <taxon>Bacteroidota</taxon>
        <taxon>Flavobacteriia</taxon>
        <taxon>Flavobacteriales</taxon>
        <taxon>Flavobacteriaceae</taxon>
        <taxon>Sediminicola</taxon>
    </lineage>
</organism>
<dbReference type="OrthoDB" id="7960583at2"/>
<protein>
    <submittedName>
        <fullName evidence="6">DoxX-like family protein</fullName>
    </submittedName>
</protein>
<sequence length="122" mass="13318">MKKNKIVFWVSTSIVGGMMAFSGFNYFSSPDMMAAFTHLGFPDYFRMELGVAKILGGFALLLPLVPKNIKEWAYAGFGITLISAIIAHMAMGDPISMAVAPAVFLGLLAVSYIFYKKNHGVK</sequence>
<keyword evidence="2 5" id="KW-0812">Transmembrane</keyword>
<gene>
    <name evidence="6" type="ORF">B7P33_04775</name>
</gene>
<evidence type="ECO:0000313" key="6">
    <source>
        <dbReference type="EMBL" id="PCE66612.1"/>
    </source>
</evidence>
<keyword evidence="7" id="KW-1185">Reference proteome</keyword>
<dbReference type="EMBL" id="NBWU01000001">
    <property type="protein sequence ID" value="PCE66612.1"/>
    <property type="molecule type" value="Genomic_DNA"/>
</dbReference>
<dbReference type="InterPro" id="IPR032808">
    <property type="entry name" value="DoxX"/>
</dbReference>
<dbReference type="GO" id="GO:0016020">
    <property type="term" value="C:membrane"/>
    <property type="evidence" value="ECO:0007669"/>
    <property type="project" value="UniProtKB-SubCell"/>
</dbReference>
<evidence type="ECO:0000256" key="4">
    <source>
        <dbReference type="ARBA" id="ARBA00023136"/>
    </source>
</evidence>